<dbReference type="RefSeq" id="XP_004180724.1">
    <property type="nucleotide sequence ID" value="XM_004180676.1"/>
</dbReference>
<feature type="region of interest" description="Disordered" evidence="2">
    <location>
        <begin position="1"/>
        <end position="45"/>
    </location>
</feature>
<dbReference type="KEGG" id="tbl:TBLA_0E01470"/>
<feature type="compositionally biased region" description="Low complexity" evidence="2">
    <location>
        <begin position="283"/>
        <end position="292"/>
    </location>
</feature>
<dbReference type="InterPro" id="IPR059172">
    <property type="entry name" value="SNF6"/>
</dbReference>
<keyword evidence="4" id="KW-1185">Reference proteome</keyword>
<feature type="compositionally biased region" description="Basic and acidic residues" evidence="2">
    <location>
        <begin position="250"/>
        <end position="282"/>
    </location>
</feature>
<dbReference type="eggNOG" id="ENOG502S1YQ">
    <property type="taxonomic scope" value="Eukaryota"/>
</dbReference>
<dbReference type="InParanoid" id="I2H4A3"/>
<evidence type="ECO:0000256" key="2">
    <source>
        <dbReference type="SAM" id="MobiDB-lite"/>
    </source>
</evidence>
<dbReference type="Proteomes" id="UP000002866">
    <property type="component" value="Chromosome 5"/>
</dbReference>
<protein>
    <submittedName>
        <fullName evidence="3">Uncharacterized protein</fullName>
    </submittedName>
</protein>
<sequence>MAVIKKKRSQPAKSSTNKKLNRQLSSNSKKNTPTPSSTPLQNLPKVIKPTPITLLNRLDPELPHNVTHDESDTTSFRLSLLRTTPLYANILTNVVLNCNIPVSIKNRKIFNELIGNWKTQLIENEKIIEKLTDDLNQLDNANSLEEQMYDEFKDINSIEDYLDYNRTKRSNPLIYYQQDDVVFHDKDAFKHLNNNLDKAPDDYWIKRKELKLKQKREALERKKKEEQLAKEKAELEAKEKLEAELKAKELAEAKEKEERELKERQEREEKERLELEQKEKEAQQQQQQQQQQPQDESMVDDSNNPNESLPSVDDQPRFMFDDLNNDEPFNDDFGNGFDDLDTAFF</sequence>
<dbReference type="STRING" id="1071380.I2H4A3"/>
<feature type="compositionally biased region" description="Basic residues" evidence="2">
    <location>
        <begin position="1"/>
        <end position="10"/>
    </location>
</feature>
<feature type="coiled-coil region" evidence="1">
    <location>
        <begin position="121"/>
        <end position="148"/>
    </location>
</feature>
<dbReference type="HOGENOM" id="CLU_804547_0_0_1"/>
<proteinExistence type="predicted"/>
<gene>
    <name evidence="3" type="primary">TBLA0E01470</name>
    <name evidence="3" type="ORF">TBLA_0E01470</name>
</gene>
<evidence type="ECO:0000313" key="3">
    <source>
        <dbReference type="EMBL" id="CCH61205.1"/>
    </source>
</evidence>
<reference evidence="3 4" key="1">
    <citation type="journal article" date="2011" name="Proc. Natl. Acad. Sci. U.S.A.">
        <title>Evolutionary erosion of yeast sex chromosomes by mating-type switching accidents.</title>
        <authorList>
            <person name="Gordon J.L."/>
            <person name="Armisen D."/>
            <person name="Proux-Wera E."/>
            <person name="Oheigeartaigh S.S."/>
            <person name="Byrne K.P."/>
            <person name="Wolfe K.H."/>
        </authorList>
    </citation>
    <scope>NUCLEOTIDE SEQUENCE [LARGE SCALE GENOMIC DNA]</scope>
    <source>
        <strain evidence="4">ATCC 34711 / CBS 6284 / DSM 70876 / NBRC 10599 / NRRL Y-10934 / UCD 77-7</strain>
    </source>
</reference>
<accession>I2H4A3</accession>
<feature type="compositionally biased region" description="Polar residues" evidence="2">
    <location>
        <begin position="300"/>
        <end position="309"/>
    </location>
</feature>
<name>I2H4A3_HENB6</name>
<feature type="compositionally biased region" description="Polar residues" evidence="2">
    <location>
        <begin position="11"/>
        <end position="41"/>
    </location>
</feature>
<evidence type="ECO:0000313" key="4">
    <source>
        <dbReference type="Proteomes" id="UP000002866"/>
    </source>
</evidence>
<keyword evidence="1" id="KW-0175">Coiled coil</keyword>
<dbReference type="AlphaFoldDB" id="I2H4A3"/>
<organism evidence="3 4">
    <name type="scientific">Henningerozyma blattae (strain ATCC 34711 / CBS 6284 / DSM 70876 / NBRC 10599 / NRRL Y-10934 / UCD 77-7)</name>
    <name type="common">Yeast</name>
    <name type="synonym">Tetrapisispora blattae</name>
    <dbReference type="NCBI Taxonomy" id="1071380"/>
    <lineage>
        <taxon>Eukaryota</taxon>
        <taxon>Fungi</taxon>
        <taxon>Dikarya</taxon>
        <taxon>Ascomycota</taxon>
        <taxon>Saccharomycotina</taxon>
        <taxon>Saccharomycetes</taxon>
        <taxon>Saccharomycetales</taxon>
        <taxon>Saccharomycetaceae</taxon>
        <taxon>Henningerozyma</taxon>
    </lineage>
</organism>
<evidence type="ECO:0000256" key="1">
    <source>
        <dbReference type="SAM" id="Coils"/>
    </source>
</evidence>
<dbReference type="EMBL" id="HE806320">
    <property type="protein sequence ID" value="CCH61205.1"/>
    <property type="molecule type" value="Genomic_DNA"/>
</dbReference>
<dbReference type="GeneID" id="14496198"/>
<dbReference type="CDD" id="cd22571">
    <property type="entry name" value="SNF6"/>
    <property type="match status" value="1"/>
</dbReference>
<feature type="region of interest" description="Disordered" evidence="2">
    <location>
        <begin position="250"/>
        <end position="345"/>
    </location>
</feature>